<dbReference type="InterPro" id="IPR020846">
    <property type="entry name" value="MFS_dom"/>
</dbReference>
<evidence type="ECO:0000313" key="8">
    <source>
        <dbReference type="EMBL" id="KKA28700.1"/>
    </source>
</evidence>
<evidence type="ECO:0000256" key="1">
    <source>
        <dbReference type="ARBA" id="ARBA00004141"/>
    </source>
</evidence>
<dbReference type="GO" id="GO:0005886">
    <property type="term" value="C:plasma membrane"/>
    <property type="evidence" value="ECO:0007669"/>
    <property type="project" value="TreeGrafter"/>
</dbReference>
<feature type="transmembrane region" description="Helical" evidence="6">
    <location>
        <begin position="346"/>
        <end position="368"/>
    </location>
</feature>
<feature type="domain" description="Major facilitator superfamily (MFS) profile" evidence="7">
    <location>
        <begin position="49"/>
        <end position="538"/>
    </location>
</feature>
<feature type="transmembrane region" description="Helical" evidence="6">
    <location>
        <begin position="400"/>
        <end position="425"/>
    </location>
</feature>
<feature type="transmembrane region" description="Helical" evidence="6">
    <location>
        <begin position="173"/>
        <end position="191"/>
    </location>
</feature>
<dbReference type="GO" id="GO:0022857">
    <property type="term" value="F:transmembrane transporter activity"/>
    <property type="evidence" value="ECO:0007669"/>
    <property type="project" value="InterPro"/>
</dbReference>
<keyword evidence="2 6" id="KW-0812">Transmembrane</keyword>
<feature type="transmembrane region" description="Helical" evidence="6">
    <location>
        <begin position="244"/>
        <end position="267"/>
    </location>
</feature>
<protein>
    <recommendedName>
        <fullName evidence="7">Major facilitator superfamily (MFS) profile domain-containing protein</fullName>
    </recommendedName>
</protein>
<dbReference type="PROSITE" id="PS50850">
    <property type="entry name" value="MFS"/>
    <property type="match status" value="1"/>
</dbReference>
<comment type="subcellular location">
    <subcellularLocation>
        <location evidence="1">Membrane</location>
        <topology evidence="1">Multi-pass membrane protein</topology>
    </subcellularLocation>
</comment>
<dbReference type="PANTHER" id="PTHR23501:SF59">
    <property type="entry name" value="MAJOR FACILITATOR SUPERFAMILY (MFS) PROFILE DOMAIN-CONTAINING PROTEIN-RELATED"/>
    <property type="match status" value="1"/>
</dbReference>
<dbReference type="AlphaFoldDB" id="A0A0F4ZET1"/>
<dbReference type="SUPFAM" id="SSF103473">
    <property type="entry name" value="MFS general substrate transporter"/>
    <property type="match status" value="2"/>
</dbReference>
<proteinExistence type="predicted"/>
<dbReference type="Proteomes" id="UP000033483">
    <property type="component" value="Unassembled WGS sequence"/>
</dbReference>
<dbReference type="InterPro" id="IPR036259">
    <property type="entry name" value="MFS_trans_sf"/>
</dbReference>
<evidence type="ECO:0000256" key="4">
    <source>
        <dbReference type="ARBA" id="ARBA00023136"/>
    </source>
</evidence>
<dbReference type="OrthoDB" id="2351791at2759"/>
<feature type="transmembrane region" description="Helical" evidence="6">
    <location>
        <begin position="310"/>
        <end position="334"/>
    </location>
</feature>
<dbReference type="Pfam" id="PF07690">
    <property type="entry name" value="MFS_1"/>
    <property type="match status" value="1"/>
</dbReference>
<keyword evidence="3 6" id="KW-1133">Transmembrane helix</keyword>
<dbReference type="Gene3D" id="1.20.1250.20">
    <property type="entry name" value="MFS general substrate transporter like domains"/>
    <property type="match status" value="1"/>
</dbReference>
<feature type="transmembrane region" description="Helical" evidence="6">
    <location>
        <begin position="437"/>
        <end position="460"/>
    </location>
</feature>
<feature type="region of interest" description="Disordered" evidence="5">
    <location>
        <begin position="1"/>
        <end position="30"/>
    </location>
</feature>
<evidence type="ECO:0000256" key="3">
    <source>
        <dbReference type="ARBA" id="ARBA00022989"/>
    </source>
</evidence>
<evidence type="ECO:0000256" key="5">
    <source>
        <dbReference type="SAM" id="MobiDB-lite"/>
    </source>
</evidence>
<dbReference type="EMBL" id="LAEV01001194">
    <property type="protein sequence ID" value="KKA28700.1"/>
    <property type="molecule type" value="Genomic_DNA"/>
</dbReference>
<reference evidence="8 9" key="1">
    <citation type="submission" date="2015-03" db="EMBL/GenBank/DDBJ databases">
        <authorList>
            <person name="Radwan O."/>
            <person name="Al-Naeli F.A."/>
            <person name="Rendon G.A."/>
            <person name="Fields C."/>
        </authorList>
    </citation>
    <scope>NUCLEOTIDE SEQUENCE [LARGE SCALE GENOMIC DNA]</scope>
    <source>
        <strain evidence="8">CR-DP1</strain>
    </source>
</reference>
<evidence type="ECO:0000313" key="9">
    <source>
        <dbReference type="Proteomes" id="UP000033483"/>
    </source>
</evidence>
<keyword evidence="4 6" id="KW-0472">Membrane</keyword>
<dbReference type="PANTHER" id="PTHR23501">
    <property type="entry name" value="MAJOR FACILITATOR SUPERFAMILY"/>
    <property type="match status" value="1"/>
</dbReference>
<feature type="transmembrane region" description="Helical" evidence="6">
    <location>
        <begin position="375"/>
        <end position="394"/>
    </location>
</feature>
<organism evidence="8 9">
    <name type="scientific">Thielaviopsis punctulata</name>
    <dbReference type="NCBI Taxonomy" id="72032"/>
    <lineage>
        <taxon>Eukaryota</taxon>
        <taxon>Fungi</taxon>
        <taxon>Dikarya</taxon>
        <taxon>Ascomycota</taxon>
        <taxon>Pezizomycotina</taxon>
        <taxon>Sordariomycetes</taxon>
        <taxon>Hypocreomycetidae</taxon>
        <taxon>Microascales</taxon>
        <taxon>Ceratocystidaceae</taxon>
        <taxon>Thielaviopsis</taxon>
    </lineage>
</organism>
<keyword evidence="9" id="KW-1185">Reference proteome</keyword>
<feature type="transmembrane region" description="Helical" evidence="6">
    <location>
        <begin position="273"/>
        <end position="289"/>
    </location>
</feature>
<gene>
    <name evidence="8" type="ORF">TD95_003789</name>
</gene>
<feature type="transmembrane region" description="Helical" evidence="6">
    <location>
        <begin position="203"/>
        <end position="223"/>
    </location>
</feature>
<evidence type="ECO:0000256" key="2">
    <source>
        <dbReference type="ARBA" id="ARBA00022692"/>
    </source>
</evidence>
<name>A0A0F4ZET1_9PEZI</name>
<comment type="caution">
    <text evidence="8">The sequence shown here is derived from an EMBL/GenBank/DDBJ whole genome shotgun (WGS) entry which is preliminary data.</text>
</comment>
<feature type="transmembrane region" description="Helical" evidence="6">
    <location>
        <begin position="83"/>
        <end position="103"/>
    </location>
</feature>
<evidence type="ECO:0000259" key="7">
    <source>
        <dbReference type="PROSITE" id="PS50850"/>
    </source>
</evidence>
<feature type="transmembrane region" description="Helical" evidence="6">
    <location>
        <begin position="115"/>
        <end position="134"/>
    </location>
</feature>
<feature type="transmembrane region" description="Helical" evidence="6">
    <location>
        <begin position="48"/>
        <end position="71"/>
    </location>
</feature>
<dbReference type="Gene3D" id="1.20.1720.10">
    <property type="entry name" value="Multidrug resistance protein D"/>
    <property type="match status" value="1"/>
</dbReference>
<dbReference type="InterPro" id="IPR011701">
    <property type="entry name" value="MFS"/>
</dbReference>
<accession>A0A0F4ZET1</accession>
<sequence length="560" mass="59999">MPLETDSDARSATVMAGVDDPSTKPSTTPDVDASAAAANFKPSRDFKLAFSALLGLAMTVALDATTLAVALPTMSKKIGGTALQAFWSGTSFLLASTVVQPTIAALSSVFGRKNLVYCAIVLFFAGSLIAALANDFNTVIVGRTIQGIGGGGLLSLTEVVVTDLVPLAVRGHYFSYLSAIWALGTVIGPMVGAGFAENVTWRWIFYINLPMIGVASVLVYFFLNQSSVPGTFSSKVRRIDWVGTFIFTTGSTSFLFGLSTGGVMYPWSSWRCLLPLIIGFILMAVFLYWEFNYAAEPLVSRGLFNNWSIIVAYIHAILHGALLWSILYFLLLYYQGVKFYNPVVSSLAALPETLTVAPAAGLVGALVAKTGRYRWAIWAGWALATLGSGLLLLLGPKTKIVQWIFLNLPVGVGTGMLFPATALAIQAACEPELNDQAAAFFSFLRTFGQSIGVATSGVIFQNAFKHKLQNLPAFASQAHELSGEATLVVEVIKAMANSPAKTQLVQAYSDAMHAIYYELLAFSAVSLALSITMKAYSLDQEHVSSQKLVEKARESDAEKA</sequence>
<evidence type="ECO:0000256" key="6">
    <source>
        <dbReference type="SAM" id="Phobius"/>
    </source>
</evidence>